<keyword evidence="4" id="KW-1185">Reference proteome</keyword>
<protein>
    <recommendedName>
        <fullName evidence="2">SAF domain-containing protein</fullName>
    </recommendedName>
</protein>
<dbReference type="Proteomes" id="UP000399805">
    <property type="component" value="Unassembled WGS sequence"/>
</dbReference>
<evidence type="ECO:0000313" key="3">
    <source>
        <dbReference type="EMBL" id="VVJ21518.1"/>
    </source>
</evidence>
<dbReference type="AlphaFoldDB" id="A0A6I8LYN3"/>
<keyword evidence="1" id="KW-1133">Transmembrane helix</keyword>
<evidence type="ECO:0000256" key="1">
    <source>
        <dbReference type="SAM" id="Phobius"/>
    </source>
</evidence>
<dbReference type="EMBL" id="CABVGP010000002">
    <property type="protein sequence ID" value="VVJ21518.1"/>
    <property type="molecule type" value="Genomic_DNA"/>
</dbReference>
<keyword evidence="1" id="KW-0812">Transmembrane</keyword>
<feature type="transmembrane region" description="Helical" evidence="1">
    <location>
        <begin position="43"/>
        <end position="61"/>
    </location>
</feature>
<feature type="domain" description="SAF" evidence="2">
    <location>
        <begin position="68"/>
        <end position="131"/>
    </location>
</feature>
<dbReference type="InterPro" id="IPR013974">
    <property type="entry name" value="SAF"/>
</dbReference>
<dbReference type="Pfam" id="PF08666">
    <property type="entry name" value="SAF"/>
    <property type="match status" value="1"/>
</dbReference>
<evidence type="ECO:0000313" key="4">
    <source>
        <dbReference type="Proteomes" id="UP000399805"/>
    </source>
</evidence>
<gene>
    <name evidence="3" type="ORF">AA23TX_06539</name>
</gene>
<keyword evidence="1" id="KW-0472">Membrane</keyword>
<dbReference type="RefSeq" id="WP_230862795.1">
    <property type="nucleotide sequence ID" value="NZ_CABVGP010000002.1"/>
</dbReference>
<dbReference type="SMART" id="SM00858">
    <property type="entry name" value="SAF"/>
    <property type="match status" value="1"/>
</dbReference>
<accession>A0A6I8LYN3</accession>
<proteinExistence type="predicted"/>
<organism evidence="3 4">
    <name type="scientific">Amycolatopsis camponoti</name>
    <dbReference type="NCBI Taxonomy" id="2606593"/>
    <lineage>
        <taxon>Bacteria</taxon>
        <taxon>Bacillati</taxon>
        <taxon>Actinomycetota</taxon>
        <taxon>Actinomycetes</taxon>
        <taxon>Pseudonocardiales</taxon>
        <taxon>Pseudonocardiaceae</taxon>
        <taxon>Amycolatopsis</taxon>
    </lineage>
</organism>
<dbReference type="CDD" id="cd11614">
    <property type="entry name" value="SAF_CpaB_FlgA_like"/>
    <property type="match status" value="1"/>
</dbReference>
<reference evidence="3 4" key="1">
    <citation type="submission" date="2019-09" db="EMBL/GenBank/DDBJ databases">
        <authorList>
            <person name="Leyn A S."/>
        </authorList>
    </citation>
    <scope>NUCLEOTIDE SEQUENCE [LARGE SCALE GENOMIC DNA]</scope>
    <source>
        <strain evidence="3">AA231_1</strain>
    </source>
</reference>
<name>A0A6I8LYN3_9PSEU</name>
<sequence>MTSIRTDDHSTESEVGSVSWVGKKGRLTAVPTGRRPHRRLPHLLVGVLLVVVCVGGALWWSSTAQDRVPVLAVARPLSVGHALEPGDVREVEVSAADMVAIVPAGQAATVLGRRMATSLGVGSLLTPGSFGPSMIPAAGYAVVAVALKPGQFPLELAPGSPVLVVTSSVASPPAEQPAGGDSTWPATVTGVAKAEIDQNTVVSLQLPGTSAPALARVPSGQVSLVMLAVGDR</sequence>
<evidence type="ECO:0000259" key="2">
    <source>
        <dbReference type="SMART" id="SM00858"/>
    </source>
</evidence>